<dbReference type="PRINTS" id="PR00778">
    <property type="entry name" value="HTHARSR"/>
</dbReference>
<dbReference type="NCBIfam" id="NF033788">
    <property type="entry name" value="HTH_metalloreg"/>
    <property type="match status" value="1"/>
</dbReference>
<dbReference type="PANTHER" id="PTHR43132">
    <property type="entry name" value="ARSENICAL RESISTANCE OPERON REPRESSOR ARSR-RELATED"/>
    <property type="match status" value="1"/>
</dbReference>
<dbReference type="PROSITE" id="PS50987">
    <property type="entry name" value="HTH_ARSR_2"/>
    <property type="match status" value="1"/>
</dbReference>
<reference evidence="5" key="1">
    <citation type="journal article" date="2021" name="PeerJ">
        <title>Extensive microbial diversity within the chicken gut microbiome revealed by metagenomics and culture.</title>
        <authorList>
            <person name="Gilroy R."/>
            <person name="Ravi A."/>
            <person name="Getino M."/>
            <person name="Pursley I."/>
            <person name="Horton D.L."/>
            <person name="Alikhan N.F."/>
            <person name="Baker D."/>
            <person name="Gharbi K."/>
            <person name="Hall N."/>
            <person name="Watson M."/>
            <person name="Adriaenssens E.M."/>
            <person name="Foster-Nyarko E."/>
            <person name="Jarju S."/>
            <person name="Secka A."/>
            <person name="Antonio M."/>
            <person name="Oren A."/>
            <person name="Chaudhuri R.R."/>
            <person name="La Ragione R."/>
            <person name="Hildebrand F."/>
            <person name="Pallen M.J."/>
        </authorList>
    </citation>
    <scope>NUCLEOTIDE SEQUENCE</scope>
    <source>
        <strain evidence="5">ChiSxjej3B15-572</strain>
    </source>
</reference>
<dbReference type="InterPro" id="IPR036390">
    <property type="entry name" value="WH_DNA-bd_sf"/>
</dbReference>
<gene>
    <name evidence="5" type="ORF">H9856_03175</name>
</gene>
<accession>A0A9D1VHB8</accession>
<keyword evidence="2" id="KW-0238">DNA-binding</keyword>
<dbReference type="InterPro" id="IPR051011">
    <property type="entry name" value="Metal_resp_trans_reg"/>
</dbReference>
<sequence length="104" mass="11912">MIQYQLSNLDELNSVSNLFKILGHPKRLQLLYLLIQNSMTVSQISQSLDWEQSAVSHQLKLLRKKHFVSAVRHGKQVVYRLDNPVVMTLIADAVNSLKNEKIGQ</sequence>
<evidence type="ECO:0000256" key="2">
    <source>
        <dbReference type="ARBA" id="ARBA00023125"/>
    </source>
</evidence>
<dbReference type="SUPFAM" id="SSF46785">
    <property type="entry name" value="Winged helix' DNA-binding domain"/>
    <property type="match status" value="1"/>
</dbReference>
<reference evidence="5" key="2">
    <citation type="submission" date="2021-04" db="EMBL/GenBank/DDBJ databases">
        <authorList>
            <person name="Gilroy R."/>
        </authorList>
    </citation>
    <scope>NUCLEOTIDE SEQUENCE</scope>
    <source>
        <strain evidence="5">ChiSxjej3B15-572</strain>
    </source>
</reference>
<dbReference type="PANTHER" id="PTHR43132:SF2">
    <property type="entry name" value="ARSENICAL RESISTANCE OPERON REPRESSOR ARSR-RELATED"/>
    <property type="match status" value="1"/>
</dbReference>
<evidence type="ECO:0000313" key="5">
    <source>
        <dbReference type="EMBL" id="HIX35395.1"/>
    </source>
</evidence>
<dbReference type="EMBL" id="DXFH01000011">
    <property type="protein sequence ID" value="HIX35395.1"/>
    <property type="molecule type" value="Genomic_DNA"/>
</dbReference>
<dbReference type="Gene3D" id="1.10.10.10">
    <property type="entry name" value="Winged helix-like DNA-binding domain superfamily/Winged helix DNA-binding domain"/>
    <property type="match status" value="1"/>
</dbReference>
<keyword evidence="3" id="KW-0804">Transcription</keyword>
<evidence type="ECO:0000313" key="6">
    <source>
        <dbReference type="Proteomes" id="UP000824231"/>
    </source>
</evidence>
<protein>
    <submittedName>
        <fullName evidence="5">Metalloregulator ArsR/SmtB family transcription factor</fullName>
    </submittedName>
</protein>
<dbReference type="GO" id="GO:0003677">
    <property type="term" value="F:DNA binding"/>
    <property type="evidence" value="ECO:0007669"/>
    <property type="project" value="UniProtKB-KW"/>
</dbReference>
<proteinExistence type="predicted"/>
<dbReference type="InterPro" id="IPR001845">
    <property type="entry name" value="HTH_ArsR_DNA-bd_dom"/>
</dbReference>
<keyword evidence="1" id="KW-0805">Transcription regulation</keyword>
<dbReference type="Proteomes" id="UP000824231">
    <property type="component" value="Unassembled WGS sequence"/>
</dbReference>
<evidence type="ECO:0000259" key="4">
    <source>
        <dbReference type="PROSITE" id="PS50987"/>
    </source>
</evidence>
<dbReference type="AlphaFoldDB" id="A0A9D1VHB8"/>
<comment type="caution">
    <text evidence="5">The sequence shown here is derived from an EMBL/GenBank/DDBJ whole genome shotgun (WGS) entry which is preliminary data.</text>
</comment>
<dbReference type="SMART" id="SM00418">
    <property type="entry name" value="HTH_ARSR"/>
    <property type="match status" value="1"/>
</dbReference>
<organism evidence="5 6">
    <name type="scientific">Candidatus Limosilactobacillus merdigallinarum</name>
    <dbReference type="NCBI Taxonomy" id="2838652"/>
    <lineage>
        <taxon>Bacteria</taxon>
        <taxon>Bacillati</taxon>
        <taxon>Bacillota</taxon>
        <taxon>Bacilli</taxon>
        <taxon>Lactobacillales</taxon>
        <taxon>Lactobacillaceae</taxon>
        <taxon>Limosilactobacillus</taxon>
    </lineage>
</organism>
<evidence type="ECO:0000256" key="3">
    <source>
        <dbReference type="ARBA" id="ARBA00023163"/>
    </source>
</evidence>
<feature type="domain" description="HTH arsR-type" evidence="4">
    <location>
        <begin position="6"/>
        <end position="101"/>
    </location>
</feature>
<dbReference type="Pfam" id="PF01022">
    <property type="entry name" value="HTH_5"/>
    <property type="match status" value="1"/>
</dbReference>
<name>A0A9D1VHB8_9LACO</name>
<dbReference type="CDD" id="cd00090">
    <property type="entry name" value="HTH_ARSR"/>
    <property type="match status" value="1"/>
</dbReference>
<dbReference type="InterPro" id="IPR036388">
    <property type="entry name" value="WH-like_DNA-bd_sf"/>
</dbReference>
<evidence type="ECO:0000256" key="1">
    <source>
        <dbReference type="ARBA" id="ARBA00023015"/>
    </source>
</evidence>
<dbReference type="InterPro" id="IPR011991">
    <property type="entry name" value="ArsR-like_HTH"/>
</dbReference>
<dbReference type="GO" id="GO:0003700">
    <property type="term" value="F:DNA-binding transcription factor activity"/>
    <property type="evidence" value="ECO:0007669"/>
    <property type="project" value="InterPro"/>
</dbReference>